<dbReference type="InterPro" id="IPR001638">
    <property type="entry name" value="Solute-binding_3/MltF_N"/>
</dbReference>
<keyword evidence="5" id="KW-1185">Reference proteome</keyword>
<dbReference type="RefSeq" id="WP_130558091.1">
    <property type="nucleotide sequence ID" value="NZ_AP028947.1"/>
</dbReference>
<evidence type="ECO:0000259" key="3">
    <source>
        <dbReference type="SMART" id="SM00062"/>
    </source>
</evidence>
<evidence type="ECO:0000313" key="4">
    <source>
        <dbReference type="EMBL" id="BET25430.1"/>
    </source>
</evidence>
<reference evidence="4 5" key="1">
    <citation type="submission" date="2023-10" db="EMBL/GenBank/DDBJ databases">
        <title>Complete Genome Sequence of Limnobacter thiooxidans CS-K2T, Isolated from freshwater lake sediments in Bavaria, Germany.</title>
        <authorList>
            <person name="Naruki M."/>
            <person name="Watanabe A."/>
            <person name="Warashina T."/>
            <person name="Morita T."/>
            <person name="Arakawa K."/>
        </authorList>
    </citation>
    <scope>NUCLEOTIDE SEQUENCE [LARGE SCALE GENOMIC DNA]</scope>
    <source>
        <strain evidence="4 5">CS-K2</strain>
    </source>
</reference>
<proteinExistence type="predicted"/>
<gene>
    <name evidence="4" type="ORF">RGQ30_09310</name>
</gene>
<dbReference type="AlphaFoldDB" id="A0AA86J5Z3"/>
<dbReference type="SUPFAM" id="SSF53850">
    <property type="entry name" value="Periplasmic binding protein-like II"/>
    <property type="match status" value="1"/>
</dbReference>
<dbReference type="Gene3D" id="3.40.190.10">
    <property type="entry name" value="Periplasmic binding protein-like II"/>
    <property type="match status" value="2"/>
</dbReference>
<organism evidence="4 5">
    <name type="scientific">Limnobacter thiooxidans</name>
    <dbReference type="NCBI Taxonomy" id="131080"/>
    <lineage>
        <taxon>Bacteria</taxon>
        <taxon>Pseudomonadati</taxon>
        <taxon>Pseudomonadota</taxon>
        <taxon>Betaproteobacteria</taxon>
        <taxon>Burkholderiales</taxon>
        <taxon>Burkholderiaceae</taxon>
        <taxon>Limnobacter</taxon>
    </lineage>
</organism>
<evidence type="ECO:0000256" key="1">
    <source>
        <dbReference type="ARBA" id="ARBA00022729"/>
    </source>
</evidence>
<dbReference type="Proteomes" id="UP001329151">
    <property type="component" value="Chromosome"/>
</dbReference>
<dbReference type="Pfam" id="PF00497">
    <property type="entry name" value="SBP_bac_3"/>
    <property type="match status" value="1"/>
</dbReference>
<keyword evidence="1 2" id="KW-0732">Signal</keyword>
<accession>A0AA86J5Z3</accession>
<dbReference type="EMBL" id="AP028947">
    <property type="protein sequence ID" value="BET25430.1"/>
    <property type="molecule type" value="Genomic_DNA"/>
</dbReference>
<dbReference type="PANTHER" id="PTHR35936">
    <property type="entry name" value="MEMBRANE-BOUND LYTIC MUREIN TRANSGLYCOSYLASE F"/>
    <property type="match status" value="1"/>
</dbReference>
<evidence type="ECO:0000256" key="2">
    <source>
        <dbReference type="SAM" id="SignalP"/>
    </source>
</evidence>
<evidence type="ECO:0000313" key="5">
    <source>
        <dbReference type="Proteomes" id="UP001329151"/>
    </source>
</evidence>
<dbReference type="KEGG" id="lto:RGQ30_09310"/>
<feature type="signal peptide" evidence="2">
    <location>
        <begin position="1"/>
        <end position="40"/>
    </location>
</feature>
<sequence length="299" mass="32633">MNATPIALTLPFSFRKTANLAVKALSAVAIAFSVHVGAQAQELTDWAKVQASGVLTVAVYNYLAPYSDQGKGIDVDIARALAGKLGLGLRVRPFNEDEEFSDDIRNMVTRGHYLAGAPADILMHAPVDAYIMQKEDQALFFSPYTRDDIFVARNIKKLPTLDSFKPFSEAGNRIGAETAALPSIMLAGADNAAYADNLVNFKTPKEAVDAMVSGELVAVMATRAELEWALQQYPDKKADFYVSKVPHNSLPPKGWVVGMATKKSNKELAEKLTNAMNDLKESGELAKIFEKYGVKYIRP</sequence>
<name>A0AA86J5Z3_9BURK</name>
<dbReference type="SMART" id="SM00062">
    <property type="entry name" value="PBPb"/>
    <property type="match status" value="1"/>
</dbReference>
<feature type="chain" id="PRO_5041714801" description="Solute-binding protein family 3/N-terminal domain-containing protein" evidence="2">
    <location>
        <begin position="41"/>
        <end position="299"/>
    </location>
</feature>
<dbReference type="PANTHER" id="PTHR35936:SF17">
    <property type="entry name" value="ARGININE-BINDING EXTRACELLULAR PROTEIN ARTP"/>
    <property type="match status" value="1"/>
</dbReference>
<protein>
    <recommendedName>
        <fullName evidence="3">Solute-binding protein family 3/N-terminal domain-containing protein</fullName>
    </recommendedName>
</protein>
<feature type="domain" description="Solute-binding protein family 3/N-terminal" evidence="3">
    <location>
        <begin position="54"/>
        <end position="295"/>
    </location>
</feature>